<dbReference type="GO" id="GO:0005886">
    <property type="term" value="C:plasma membrane"/>
    <property type="evidence" value="ECO:0007669"/>
    <property type="project" value="TreeGrafter"/>
</dbReference>
<feature type="transmembrane region" description="Helical" evidence="9">
    <location>
        <begin position="86"/>
        <end position="110"/>
    </location>
</feature>
<feature type="coiled-coil region" evidence="8">
    <location>
        <begin position="230"/>
        <end position="257"/>
    </location>
</feature>
<proteinExistence type="inferred from homology"/>
<dbReference type="AlphaFoldDB" id="A0AAP0Q198"/>
<dbReference type="InterPro" id="IPR027815">
    <property type="entry name" value="CSC1/OSCA1-like_cyt"/>
</dbReference>
<evidence type="ECO:0008006" key="15">
    <source>
        <dbReference type="Google" id="ProtNLM"/>
    </source>
</evidence>
<dbReference type="GO" id="GO:0005227">
    <property type="term" value="F:calcium-activated cation channel activity"/>
    <property type="evidence" value="ECO:0007669"/>
    <property type="project" value="InterPro"/>
</dbReference>
<evidence type="ECO:0000256" key="7">
    <source>
        <dbReference type="ARBA" id="ARBA00023303"/>
    </source>
</evidence>
<comment type="subcellular location">
    <subcellularLocation>
        <location evidence="1">Membrane</location>
        <topology evidence="1">Multi-pass membrane protein</topology>
    </subcellularLocation>
</comment>
<keyword evidence="7" id="KW-0406">Ion transport</keyword>
<dbReference type="PANTHER" id="PTHR13018">
    <property type="entry name" value="PROBABLE MEMBRANE PROTEIN DUF221-RELATED"/>
    <property type="match status" value="1"/>
</dbReference>
<evidence type="ECO:0000256" key="6">
    <source>
        <dbReference type="ARBA" id="ARBA00023136"/>
    </source>
</evidence>
<evidence type="ECO:0000256" key="8">
    <source>
        <dbReference type="SAM" id="Coils"/>
    </source>
</evidence>
<dbReference type="PANTHER" id="PTHR13018:SF117">
    <property type="entry name" value="CSC1-LIKE PROTEIN RXW8"/>
    <property type="match status" value="1"/>
</dbReference>
<feature type="transmembrane region" description="Helical" evidence="9">
    <location>
        <begin position="143"/>
        <end position="164"/>
    </location>
</feature>
<comment type="caution">
    <text evidence="13">The sequence shown here is derived from an EMBL/GenBank/DDBJ whole genome shotgun (WGS) entry which is preliminary data.</text>
</comment>
<dbReference type="Pfam" id="PF14703">
    <property type="entry name" value="PHM7_cyt"/>
    <property type="match status" value="1"/>
</dbReference>
<reference evidence="13 14" key="1">
    <citation type="submission" date="2024-01" db="EMBL/GenBank/DDBJ databases">
        <title>Genome assemblies of Stephania.</title>
        <authorList>
            <person name="Yang L."/>
        </authorList>
    </citation>
    <scope>NUCLEOTIDE SEQUENCE [LARGE SCALE GENOMIC DNA]</scope>
    <source>
        <strain evidence="13">YNDBR</strain>
        <tissue evidence="13">Leaf</tissue>
    </source>
</reference>
<dbReference type="InterPro" id="IPR045122">
    <property type="entry name" value="Csc1-like"/>
</dbReference>
<dbReference type="Pfam" id="PF13967">
    <property type="entry name" value="RSN1_TM"/>
    <property type="match status" value="1"/>
</dbReference>
<organism evidence="13 14">
    <name type="scientific">Stephania yunnanensis</name>
    <dbReference type="NCBI Taxonomy" id="152371"/>
    <lineage>
        <taxon>Eukaryota</taxon>
        <taxon>Viridiplantae</taxon>
        <taxon>Streptophyta</taxon>
        <taxon>Embryophyta</taxon>
        <taxon>Tracheophyta</taxon>
        <taxon>Spermatophyta</taxon>
        <taxon>Magnoliopsida</taxon>
        <taxon>Ranunculales</taxon>
        <taxon>Menispermaceae</taxon>
        <taxon>Menispermoideae</taxon>
        <taxon>Cissampelideae</taxon>
        <taxon>Stephania</taxon>
    </lineage>
</organism>
<feature type="transmembrane region" description="Helical" evidence="9">
    <location>
        <begin position="551"/>
        <end position="583"/>
    </location>
</feature>
<keyword evidence="4 9" id="KW-0812">Transmembrane</keyword>
<protein>
    <recommendedName>
        <fullName evidence="15">CSC1-like protein RXW8</fullName>
    </recommendedName>
</protein>
<dbReference type="Pfam" id="PF02714">
    <property type="entry name" value="RSN1_7TM"/>
    <property type="match status" value="1"/>
</dbReference>
<evidence type="ECO:0000256" key="3">
    <source>
        <dbReference type="ARBA" id="ARBA00022448"/>
    </source>
</evidence>
<comment type="similarity">
    <text evidence="2">Belongs to the CSC1 (TC 1.A.17) family.</text>
</comment>
<dbReference type="InterPro" id="IPR032880">
    <property type="entry name" value="CSC1/OSCA1-like_N"/>
</dbReference>
<keyword evidence="14" id="KW-1185">Reference proteome</keyword>
<name>A0AAP0Q198_9MAGN</name>
<feature type="domain" description="CSC1/OSCA1-like 7TM region" evidence="10">
    <location>
        <begin position="357"/>
        <end position="624"/>
    </location>
</feature>
<keyword evidence="5 9" id="KW-1133">Transmembrane helix</keyword>
<feature type="transmembrane region" description="Helical" evidence="9">
    <location>
        <begin position="451"/>
        <end position="476"/>
    </location>
</feature>
<evidence type="ECO:0000256" key="4">
    <source>
        <dbReference type="ARBA" id="ARBA00022692"/>
    </source>
</evidence>
<feature type="transmembrane region" description="Helical" evidence="9">
    <location>
        <begin position="359"/>
        <end position="382"/>
    </location>
</feature>
<keyword evidence="3" id="KW-0813">Transport</keyword>
<evidence type="ECO:0000256" key="1">
    <source>
        <dbReference type="ARBA" id="ARBA00004141"/>
    </source>
</evidence>
<evidence type="ECO:0000313" key="14">
    <source>
        <dbReference type="Proteomes" id="UP001420932"/>
    </source>
</evidence>
<keyword evidence="6 9" id="KW-0472">Membrane</keyword>
<keyword evidence="7" id="KW-0407">Ion channel</keyword>
<feature type="domain" description="CSC1/OSCA1-like cytosolic" evidence="12">
    <location>
        <begin position="186"/>
        <end position="346"/>
    </location>
</feature>
<keyword evidence="8" id="KW-0175">Coiled coil</keyword>
<feature type="transmembrane region" description="Helical" evidence="9">
    <location>
        <begin position="6"/>
        <end position="24"/>
    </location>
</feature>
<feature type="domain" description="CSC1/OSCA1-like N-terminal transmembrane" evidence="11">
    <location>
        <begin position="5"/>
        <end position="165"/>
    </location>
</feature>
<feature type="transmembrane region" description="Helical" evidence="9">
    <location>
        <begin position="604"/>
        <end position="625"/>
    </location>
</feature>
<accession>A0AAP0Q198</accession>
<evidence type="ECO:0000256" key="5">
    <source>
        <dbReference type="ARBA" id="ARBA00022989"/>
    </source>
</evidence>
<feature type="transmembrane region" description="Helical" evidence="9">
    <location>
        <begin position="411"/>
        <end position="431"/>
    </location>
</feature>
<evidence type="ECO:0000256" key="2">
    <source>
        <dbReference type="ARBA" id="ARBA00007779"/>
    </source>
</evidence>
<evidence type="ECO:0000259" key="10">
    <source>
        <dbReference type="Pfam" id="PF02714"/>
    </source>
</evidence>
<evidence type="ECO:0000313" key="13">
    <source>
        <dbReference type="EMBL" id="KAK9163583.1"/>
    </source>
</evidence>
<sequence>MKVSALLTSAGINIGLCILLWFLYSILRKQPGNVCVYFGRRLAQGRIGFENPICFERLFPSTSWIMKAWATSEEEILAVGGLDAVVFLRILVFSIRIFSIAAVICLLLVLPLNYFGQEMIHKQIPSESLDVFTIANVKEGSRWLWAHCLALYIISFSACLLLYFEYRSIAKLRLTHITKSSPNPSHFTILVRSIPWSAEESYSDSVKKFFMNYHASSYLSHQMVYRSGTIQKLMDDAEKMYKKLAELKNTAANQMCEPSLVRCGLCGEMTNSFKLLTNEAESVHDKEKPVLDQLKSDLKEKESAAAFVFFKTRYAAIVASHVLQSSNPMLWVTDLAPGPHDVYWSNLWTPYRQLWIRKIATLVAATVFMFLFLIPVTFVQGLSQLDQLQQMLPFLKGLLKKKFVDEVVTGYLPSVILMLFLLSVPPMMMLFSAIEGNISRSGRKRSACCKVLYFTIWNVFFVNVLSGSAISQIIAISSPKDIPTQLAKVVPRQATFFMTYVLTSGWVGLSSEVMQLYALICNFFHRFILWKKEVSPDYILSFPYHTEVPKVLLFGLIGFTCSILAPLILPFLLVYYFLGYIVYRNQFLNVYVTKYESGGQFWPIAHNTTIFSLVLSQIIAIGVFGLKRSPIASGFTFPLVIFTLLFNEYCRQRFHPIFKSYSAQDLIEMDRQDEASGRMEEIYKLLLSAYCQFSTASTAIFKTQDSVRSDGSHDSEDVKSGLSYPTLCSLPLSGVRQVISQLCMIVTFQGKLPSA</sequence>
<dbReference type="InterPro" id="IPR003864">
    <property type="entry name" value="CSC1/OSCA1-like_7TM"/>
</dbReference>
<evidence type="ECO:0000259" key="12">
    <source>
        <dbReference type="Pfam" id="PF14703"/>
    </source>
</evidence>
<dbReference type="Proteomes" id="UP001420932">
    <property type="component" value="Unassembled WGS sequence"/>
</dbReference>
<gene>
    <name evidence="13" type="ORF">Syun_004485</name>
</gene>
<feature type="transmembrane region" description="Helical" evidence="9">
    <location>
        <begin position="631"/>
        <end position="650"/>
    </location>
</feature>
<evidence type="ECO:0000259" key="11">
    <source>
        <dbReference type="Pfam" id="PF13967"/>
    </source>
</evidence>
<evidence type="ECO:0000256" key="9">
    <source>
        <dbReference type="SAM" id="Phobius"/>
    </source>
</evidence>
<dbReference type="EMBL" id="JBBNAF010000002">
    <property type="protein sequence ID" value="KAK9163583.1"/>
    <property type="molecule type" value="Genomic_DNA"/>
</dbReference>